<comment type="caution">
    <text evidence="9">The sequence shown here is derived from an EMBL/GenBank/DDBJ whole genome shotgun (WGS) entry which is preliminary data.</text>
</comment>
<reference evidence="9 10" key="1">
    <citation type="journal article" date="2018" name="Sci. Rep.">
        <title>Genome sequence of the cauliflower mushroom Sparassis crispa (Hanabiratake) and its association with beneficial usage.</title>
        <authorList>
            <person name="Kiyama R."/>
            <person name="Furutani Y."/>
            <person name="Kawaguchi K."/>
            <person name="Nakanishi T."/>
        </authorList>
    </citation>
    <scope>NUCLEOTIDE SEQUENCE [LARGE SCALE GENOMIC DNA]</scope>
</reference>
<evidence type="ECO:0000313" key="9">
    <source>
        <dbReference type="EMBL" id="GBE84675.1"/>
    </source>
</evidence>
<dbReference type="OrthoDB" id="70823at2759"/>
<dbReference type="PANTHER" id="PTHR10889">
    <property type="entry name" value="DEOXYRIBOSE-PHOSPHATE ALDOLASE"/>
    <property type="match status" value="1"/>
</dbReference>
<dbReference type="EMBL" id="BFAD01000006">
    <property type="protein sequence ID" value="GBE84675.1"/>
    <property type="molecule type" value="Genomic_DNA"/>
</dbReference>
<dbReference type="InterPro" id="IPR002915">
    <property type="entry name" value="DeoC/FbaB/LacD_aldolase"/>
</dbReference>
<dbReference type="InterPro" id="IPR013785">
    <property type="entry name" value="Aldolase_TIM"/>
</dbReference>
<keyword evidence="5 8" id="KW-0704">Schiff base</keyword>
<keyword evidence="10" id="KW-1185">Reference proteome</keyword>
<dbReference type="GeneID" id="38781592"/>
<keyword evidence="3" id="KW-0963">Cytoplasm</keyword>
<dbReference type="GO" id="GO:0009264">
    <property type="term" value="P:deoxyribonucleotide catabolic process"/>
    <property type="evidence" value="ECO:0007669"/>
    <property type="project" value="InterPro"/>
</dbReference>
<protein>
    <recommendedName>
        <fullName evidence="2">deoxyribose-phosphate aldolase</fullName>
        <ecNumber evidence="2">4.1.2.4</ecNumber>
    </recommendedName>
    <alternativeName>
        <fullName evidence="6">2-deoxy-D-ribose 5-phosphate aldolase</fullName>
    </alternativeName>
</protein>
<evidence type="ECO:0000256" key="5">
    <source>
        <dbReference type="ARBA" id="ARBA00023270"/>
    </source>
</evidence>
<evidence type="ECO:0000256" key="8">
    <source>
        <dbReference type="PIRSR" id="PIRSR001357-50"/>
    </source>
</evidence>
<dbReference type="GO" id="GO:0016052">
    <property type="term" value="P:carbohydrate catabolic process"/>
    <property type="evidence" value="ECO:0007669"/>
    <property type="project" value="TreeGrafter"/>
</dbReference>
<keyword evidence="4" id="KW-0456">Lyase</keyword>
<dbReference type="PIRSF" id="PIRSF001357">
    <property type="entry name" value="DeoC"/>
    <property type="match status" value="1"/>
</dbReference>
<dbReference type="EC" id="4.1.2.4" evidence="2"/>
<dbReference type="SUPFAM" id="SSF51569">
    <property type="entry name" value="Aldolase"/>
    <property type="match status" value="1"/>
</dbReference>
<evidence type="ECO:0000256" key="7">
    <source>
        <dbReference type="ARBA" id="ARBA00048791"/>
    </source>
</evidence>
<dbReference type="GO" id="GO:0004139">
    <property type="term" value="F:deoxyribose-phosphate aldolase activity"/>
    <property type="evidence" value="ECO:0007669"/>
    <property type="project" value="UniProtKB-EC"/>
</dbReference>
<evidence type="ECO:0000313" key="10">
    <source>
        <dbReference type="Proteomes" id="UP000287166"/>
    </source>
</evidence>
<proteinExistence type="inferred from homology"/>
<dbReference type="Gene3D" id="3.20.20.70">
    <property type="entry name" value="Aldolase class I"/>
    <property type="match status" value="1"/>
</dbReference>
<feature type="active site" description="Proton donor/acceptor" evidence="8">
    <location>
        <position position="216"/>
    </location>
</feature>
<dbReference type="HAMAP" id="MF_00114">
    <property type="entry name" value="DeoC_type1"/>
    <property type="match status" value="1"/>
</dbReference>
<accession>A0A401GR34</accession>
<dbReference type="CDD" id="cd00959">
    <property type="entry name" value="DeoC"/>
    <property type="match status" value="1"/>
</dbReference>
<sequence>MSLPAEPNTVSAVARLIDHSLLHPTMTDAEVQHGLDISRKYHVATACIKPYSIPQAMETLKGTGVGICVVIGFPHGNSTTTVKVFEATEAMDTLQTFVRAGGEAGGPGLAEIDMVVNVGKVLSGEWGYVEHEIAAIDAAVVARGGGVKVIFENDFLQHSHIAHLAEICARVGVKFVKTSTGFGFVKDAGGGYHYRGAQVEHIQTMRAGVGEKVQIKAAGGIRTLDQLLAAYRAGATRIGATATEAMLSEARARGWPEN</sequence>
<dbReference type="AlphaFoldDB" id="A0A401GR34"/>
<gene>
    <name evidence="9" type="ORF">SCP_0606540</name>
</gene>
<evidence type="ECO:0000256" key="2">
    <source>
        <dbReference type="ARBA" id="ARBA00012515"/>
    </source>
</evidence>
<dbReference type="Proteomes" id="UP000287166">
    <property type="component" value="Unassembled WGS sequence"/>
</dbReference>
<dbReference type="STRING" id="139825.A0A401GR34"/>
<dbReference type="NCBIfam" id="TIGR00126">
    <property type="entry name" value="deoC"/>
    <property type="match status" value="1"/>
</dbReference>
<dbReference type="InterPro" id="IPR011343">
    <property type="entry name" value="DeoC"/>
</dbReference>
<comment type="catalytic activity">
    <reaction evidence="7">
        <text>2-deoxy-D-ribose 5-phosphate = D-glyceraldehyde 3-phosphate + acetaldehyde</text>
        <dbReference type="Rhea" id="RHEA:12821"/>
        <dbReference type="ChEBI" id="CHEBI:15343"/>
        <dbReference type="ChEBI" id="CHEBI:59776"/>
        <dbReference type="ChEBI" id="CHEBI:62877"/>
        <dbReference type="EC" id="4.1.2.4"/>
    </reaction>
</comment>
<dbReference type="UniPathway" id="UPA00002">
    <property type="reaction ID" value="UER00468"/>
</dbReference>
<evidence type="ECO:0000256" key="3">
    <source>
        <dbReference type="ARBA" id="ARBA00022490"/>
    </source>
</evidence>
<comment type="similarity">
    <text evidence="1">Belongs to the DeoC/FbaB aldolase family. DeoC type 1 subfamily.</text>
</comment>
<name>A0A401GR34_9APHY</name>
<dbReference type="GO" id="GO:0046386">
    <property type="term" value="P:deoxyribose phosphate catabolic process"/>
    <property type="evidence" value="ECO:0007669"/>
    <property type="project" value="UniProtKB-UniPathway"/>
</dbReference>
<organism evidence="9 10">
    <name type="scientific">Sparassis crispa</name>
    <dbReference type="NCBI Taxonomy" id="139825"/>
    <lineage>
        <taxon>Eukaryota</taxon>
        <taxon>Fungi</taxon>
        <taxon>Dikarya</taxon>
        <taxon>Basidiomycota</taxon>
        <taxon>Agaricomycotina</taxon>
        <taxon>Agaricomycetes</taxon>
        <taxon>Polyporales</taxon>
        <taxon>Sparassidaceae</taxon>
        <taxon>Sparassis</taxon>
    </lineage>
</organism>
<evidence type="ECO:0000256" key="1">
    <source>
        <dbReference type="ARBA" id="ARBA00010936"/>
    </source>
</evidence>
<evidence type="ECO:0000256" key="4">
    <source>
        <dbReference type="ARBA" id="ARBA00023239"/>
    </source>
</evidence>
<dbReference type="PANTHER" id="PTHR10889:SF1">
    <property type="entry name" value="DEOXYRIBOSE-PHOSPHATE ALDOLASE"/>
    <property type="match status" value="1"/>
</dbReference>
<dbReference type="SMART" id="SM01133">
    <property type="entry name" value="DeoC"/>
    <property type="match status" value="1"/>
</dbReference>
<dbReference type="GO" id="GO:0005737">
    <property type="term" value="C:cytoplasm"/>
    <property type="evidence" value="ECO:0007669"/>
    <property type="project" value="InterPro"/>
</dbReference>
<feature type="active site" description="Schiff-base intermediate with acetaldehyde" evidence="8">
    <location>
        <position position="177"/>
    </location>
</feature>
<dbReference type="RefSeq" id="XP_027615588.1">
    <property type="nucleotide sequence ID" value="XM_027759787.1"/>
</dbReference>
<dbReference type="InterPro" id="IPR028581">
    <property type="entry name" value="DeoC_typeI"/>
</dbReference>
<dbReference type="InParanoid" id="A0A401GR34"/>
<evidence type="ECO:0000256" key="6">
    <source>
        <dbReference type="ARBA" id="ARBA00032755"/>
    </source>
</evidence>